<feature type="compositionally biased region" description="Polar residues" evidence="7">
    <location>
        <begin position="579"/>
        <end position="593"/>
    </location>
</feature>
<name>A0A7S1KNH1_9EUKA</name>
<feature type="compositionally biased region" description="Polar residues" evidence="7">
    <location>
        <begin position="894"/>
        <end position="914"/>
    </location>
</feature>
<feature type="compositionally biased region" description="Acidic residues" evidence="7">
    <location>
        <begin position="309"/>
        <end position="347"/>
    </location>
</feature>
<feature type="compositionally biased region" description="Polar residues" evidence="7">
    <location>
        <begin position="711"/>
        <end position="726"/>
    </location>
</feature>
<dbReference type="EMBL" id="HBGD01002966">
    <property type="protein sequence ID" value="CAD9079221.1"/>
    <property type="molecule type" value="Transcribed_RNA"/>
</dbReference>
<feature type="compositionally biased region" description="Basic and acidic residues" evidence="7">
    <location>
        <begin position="478"/>
        <end position="510"/>
    </location>
</feature>
<evidence type="ECO:0000256" key="2">
    <source>
        <dbReference type="ARBA" id="ARBA00007112"/>
    </source>
</evidence>
<feature type="compositionally biased region" description="Polar residues" evidence="7">
    <location>
        <begin position="733"/>
        <end position="753"/>
    </location>
</feature>
<comment type="subcellular location">
    <subcellularLocation>
        <location evidence="1">Cytoplasm</location>
    </subcellularLocation>
</comment>
<dbReference type="AlphaFoldDB" id="A0A7S1KNH1"/>
<evidence type="ECO:0000256" key="4">
    <source>
        <dbReference type="ARBA" id="ARBA00020733"/>
    </source>
</evidence>
<dbReference type="Pfam" id="PF13945">
    <property type="entry name" value="NST1"/>
    <property type="match status" value="1"/>
</dbReference>
<feature type="region of interest" description="Disordered" evidence="7">
    <location>
        <begin position="219"/>
        <end position="245"/>
    </location>
</feature>
<feature type="compositionally biased region" description="Low complexity" evidence="7">
    <location>
        <begin position="608"/>
        <end position="629"/>
    </location>
</feature>
<keyword evidence="5" id="KW-0963">Cytoplasm</keyword>
<feature type="compositionally biased region" description="Polar residues" evidence="7">
    <location>
        <begin position="269"/>
        <end position="278"/>
    </location>
</feature>
<proteinExistence type="inferred from homology"/>
<feature type="region of interest" description="Disordered" evidence="7">
    <location>
        <begin position="892"/>
        <end position="914"/>
    </location>
</feature>
<feature type="region of interest" description="Disordered" evidence="7">
    <location>
        <begin position="261"/>
        <end position="354"/>
    </location>
</feature>
<feature type="compositionally biased region" description="Acidic residues" evidence="7">
    <location>
        <begin position="279"/>
        <end position="296"/>
    </location>
</feature>
<feature type="region of interest" description="Disordered" evidence="7">
    <location>
        <begin position="90"/>
        <end position="148"/>
    </location>
</feature>
<feature type="compositionally biased region" description="Basic residues" evidence="7">
    <location>
        <begin position="401"/>
        <end position="425"/>
    </location>
</feature>
<keyword evidence="6" id="KW-0175">Coiled coil</keyword>
<dbReference type="InterPro" id="IPR025279">
    <property type="entry name" value="NST1"/>
</dbReference>
<organism evidence="8">
    <name type="scientific">Percolomonas cosmopolitus</name>
    <dbReference type="NCBI Taxonomy" id="63605"/>
    <lineage>
        <taxon>Eukaryota</taxon>
        <taxon>Discoba</taxon>
        <taxon>Heterolobosea</taxon>
        <taxon>Tetramitia</taxon>
        <taxon>Eutetramitia</taxon>
        <taxon>Percolomonadidae</taxon>
        <taxon>Percolomonas</taxon>
    </lineage>
</organism>
<feature type="region of interest" description="Disordered" evidence="7">
    <location>
        <begin position="478"/>
        <end position="683"/>
    </location>
</feature>
<feature type="region of interest" description="Disordered" evidence="7">
    <location>
        <begin position="711"/>
        <end position="830"/>
    </location>
</feature>
<feature type="compositionally biased region" description="Basic and acidic residues" evidence="7">
    <location>
        <begin position="426"/>
        <end position="462"/>
    </location>
</feature>
<evidence type="ECO:0000313" key="8">
    <source>
        <dbReference type="EMBL" id="CAD9079221.1"/>
    </source>
</evidence>
<feature type="compositionally biased region" description="Polar residues" evidence="7">
    <location>
        <begin position="528"/>
        <end position="556"/>
    </location>
</feature>
<comment type="similarity">
    <text evidence="2">Belongs to the NST1 family.</text>
</comment>
<sequence>MTHRDLSDFWNYLSLENKKDILTVPSKSLLASLKSKNKHLCSCAACGGQRASMNQEMERLFDQFCRVLTFRTHSVNTLHTAAASTSLAALAPPSNHNTHHHLVDDHSDSDDDEVPSLVDADSHNSTASTTSITEDEWSNHTTVSNPRKEKCISPEDFAIYQFGQNIIIDDERRSLSVSDSWLREHGNDAVRLLKEFEQFEMGRMGRTFEEMLTAVVNMHGSSQSGPSNANGVKQKRRKRLYSPPMNSANCVLRRSVKLRRNKRGDHSSEIVQENSSIETEQEVFDEEDDLDVEDDEHGVGSSDVGSDYTGDEGDENSVLSDEGEDDLDAEEDGEDEDDLDDDNDESSLGDREDRKWRESLKLFKMYAAKLFYERIVLAYREKLAMQMQKELIEEENAEKQTKKRRERQKHKKKEKKKTQNRLIKKQSKEQEEKVKQEQVEKQQQQEERQRRITEQQQKKIEEERQKIQEQMLEEIARQHLEQQKKMQEDRQRQLEREAEEEKKRREQEQKSKKKEKRKKKKSKKKTPAPTSTNLQSTNGASVHNYSPHSHQHSNGAHAQMAGRRMVHRPSHFAHHDSESLQNAHIHPTQQAPATKSYRAPWESQQSGFAQYPQQVSQQQSFGTAQQQTQNSASPKKPATIPTQRQPQQRPNANFQPYQQPMHFQQQPQRMYQGPPSHHSMSVPPPHMQQLLPQHMRPLPFGSNNSNHMMHHAPQSSPGGMPTNNGVNLGGQFAPSNSSQMGGGSTNESYQNTPRLDLHSWYNSSPFMNQQHMHNTQNSNGNSASEASFGSAGHQPTSTNQRVTPNRTPEQSVSTMGTFGSHMGGRGNSSSDKPLIGGGLDAGPNNSNGMPLFGGNSNLLLGGSGQNGNSSTVSSSPFAGFLSGDLSLSDPWSAPSIQSGGWEKTNFSAFKTDQK</sequence>
<feature type="compositionally biased region" description="Low complexity" evidence="7">
    <location>
        <begin position="637"/>
        <end position="683"/>
    </location>
</feature>
<feature type="compositionally biased region" description="Basic residues" evidence="7">
    <location>
        <begin position="511"/>
        <end position="526"/>
    </location>
</feature>
<evidence type="ECO:0000256" key="5">
    <source>
        <dbReference type="ARBA" id="ARBA00022490"/>
    </source>
</evidence>
<evidence type="ECO:0000256" key="3">
    <source>
        <dbReference type="ARBA" id="ARBA00015112"/>
    </source>
</evidence>
<reference evidence="8" key="1">
    <citation type="submission" date="2021-01" db="EMBL/GenBank/DDBJ databases">
        <authorList>
            <person name="Corre E."/>
            <person name="Pelletier E."/>
            <person name="Niang G."/>
            <person name="Scheremetjew M."/>
            <person name="Finn R."/>
            <person name="Kale V."/>
            <person name="Holt S."/>
            <person name="Cochrane G."/>
            <person name="Meng A."/>
            <person name="Brown T."/>
            <person name="Cohen L."/>
        </authorList>
    </citation>
    <scope>NUCLEOTIDE SEQUENCE</scope>
    <source>
        <strain evidence="8">WS</strain>
    </source>
</reference>
<evidence type="ECO:0000256" key="7">
    <source>
        <dbReference type="SAM" id="MobiDB-lite"/>
    </source>
</evidence>
<feature type="compositionally biased region" description="Polar residues" evidence="7">
    <location>
        <begin position="219"/>
        <end position="231"/>
    </location>
</feature>
<feature type="region of interest" description="Disordered" evidence="7">
    <location>
        <begin position="393"/>
        <end position="462"/>
    </location>
</feature>
<feature type="compositionally biased region" description="Polar residues" evidence="7">
    <location>
        <begin position="123"/>
        <end position="132"/>
    </location>
</feature>
<evidence type="ECO:0000256" key="1">
    <source>
        <dbReference type="ARBA" id="ARBA00004496"/>
    </source>
</evidence>
<evidence type="ECO:0000256" key="6">
    <source>
        <dbReference type="ARBA" id="ARBA00023054"/>
    </source>
</evidence>
<protein>
    <recommendedName>
        <fullName evidence="4">Stress response protein NST1</fullName>
    </recommendedName>
    <alternativeName>
        <fullName evidence="3">Stress response protein nst1</fullName>
    </alternativeName>
</protein>
<feature type="compositionally biased region" description="Polar residues" evidence="7">
    <location>
        <begin position="760"/>
        <end position="817"/>
    </location>
</feature>
<dbReference type="GO" id="GO:0005737">
    <property type="term" value="C:cytoplasm"/>
    <property type="evidence" value="ECO:0007669"/>
    <property type="project" value="UniProtKB-SubCell"/>
</dbReference>
<gene>
    <name evidence="8" type="ORF">PCOS0759_LOCUS2453</name>
</gene>
<accession>A0A7S1KNH1</accession>